<keyword evidence="3 6" id="KW-0812">Transmembrane</keyword>
<evidence type="ECO:0000256" key="1">
    <source>
        <dbReference type="ARBA" id="ARBA00004651"/>
    </source>
</evidence>
<keyword evidence="2" id="KW-1003">Cell membrane</keyword>
<keyword evidence="5 6" id="KW-0472">Membrane</keyword>
<feature type="transmembrane region" description="Helical" evidence="6">
    <location>
        <begin position="20"/>
        <end position="41"/>
    </location>
</feature>
<evidence type="ECO:0000256" key="5">
    <source>
        <dbReference type="ARBA" id="ARBA00023136"/>
    </source>
</evidence>
<dbReference type="Proteomes" id="UP001336250">
    <property type="component" value="Unassembled WGS sequence"/>
</dbReference>
<comment type="caution">
    <text evidence="7">The sequence shown here is derived from an EMBL/GenBank/DDBJ whole genome shotgun (WGS) entry which is preliminary data.</text>
</comment>
<evidence type="ECO:0000256" key="2">
    <source>
        <dbReference type="ARBA" id="ARBA00022475"/>
    </source>
</evidence>
<dbReference type="Pfam" id="PF03706">
    <property type="entry name" value="LPG_synthase_TM"/>
    <property type="match status" value="1"/>
</dbReference>
<dbReference type="EMBL" id="JAZIBG010000020">
    <property type="protein sequence ID" value="MEF7613884.1"/>
    <property type="molecule type" value="Genomic_DNA"/>
</dbReference>
<dbReference type="AlphaFoldDB" id="A0AAW9Q3F5"/>
<feature type="transmembrane region" description="Helical" evidence="6">
    <location>
        <begin position="218"/>
        <end position="240"/>
    </location>
</feature>
<protein>
    <submittedName>
        <fullName evidence="7">Lysylphosphatidylglycerol synthase domain-containing protein</fullName>
    </submittedName>
</protein>
<dbReference type="InterPro" id="IPR022791">
    <property type="entry name" value="L-PG_synthase/AglD"/>
</dbReference>
<keyword evidence="8" id="KW-1185">Reference proteome</keyword>
<proteinExistence type="predicted"/>
<sequence>MASTLASAQAPRKGITTRPWWPWAKRLATTTFFLLVAWLIVKQARTVEWGEVWEAARNQPAHTLAIAGLLGALSHLLYATFDLLGRRYTGHTLGAPRVMATTFVSYVFNLNFGSLVGGLAFRFRLYSRLGLDAPCIAQIVGISMLTNWLGYLLLAGGIFLLRPLDLPDDWRLAGHSLQVLGGVLILAALAYLAMCFTSKRRTLSLRGHELPLPGGRMALLQVAMSCTNWMLMGGMVFVLLQQRVDYPTVLGVLLVAAIAGVITHVPAGLGVLEAVFAALLAGRVPQGELLGALLTYRAMYYLAPLALAIVMHLVMEARLPKQAAEAAAG</sequence>
<dbReference type="RefSeq" id="WP_332288824.1">
    <property type="nucleotide sequence ID" value="NZ_JAZIBG010000020.1"/>
</dbReference>
<evidence type="ECO:0000256" key="6">
    <source>
        <dbReference type="SAM" id="Phobius"/>
    </source>
</evidence>
<gene>
    <name evidence="7" type="ORF">V4F39_08185</name>
</gene>
<evidence type="ECO:0000313" key="8">
    <source>
        <dbReference type="Proteomes" id="UP001336250"/>
    </source>
</evidence>
<reference evidence="7 8" key="1">
    <citation type="submission" date="2024-02" db="EMBL/GenBank/DDBJ databases">
        <title>Genome sequence of Aquincola sp. MAHUQ-54.</title>
        <authorList>
            <person name="Huq M.A."/>
        </authorList>
    </citation>
    <scope>NUCLEOTIDE SEQUENCE [LARGE SCALE GENOMIC DNA]</scope>
    <source>
        <strain evidence="7 8">MAHUQ-54</strain>
    </source>
</reference>
<feature type="transmembrane region" description="Helical" evidence="6">
    <location>
        <begin position="294"/>
        <end position="315"/>
    </location>
</feature>
<accession>A0AAW9Q3F5</accession>
<evidence type="ECO:0000313" key="7">
    <source>
        <dbReference type="EMBL" id="MEF7613884.1"/>
    </source>
</evidence>
<organism evidence="7 8">
    <name type="scientific">Aquincola agrisoli</name>
    <dbReference type="NCBI Taxonomy" id="3119538"/>
    <lineage>
        <taxon>Bacteria</taxon>
        <taxon>Pseudomonadati</taxon>
        <taxon>Pseudomonadota</taxon>
        <taxon>Betaproteobacteria</taxon>
        <taxon>Burkholderiales</taxon>
        <taxon>Sphaerotilaceae</taxon>
        <taxon>Aquincola</taxon>
    </lineage>
</organism>
<keyword evidence="4 6" id="KW-1133">Transmembrane helix</keyword>
<feature type="transmembrane region" description="Helical" evidence="6">
    <location>
        <begin position="61"/>
        <end position="81"/>
    </location>
</feature>
<dbReference type="GO" id="GO:0005886">
    <property type="term" value="C:plasma membrane"/>
    <property type="evidence" value="ECO:0007669"/>
    <property type="project" value="UniProtKB-SubCell"/>
</dbReference>
<evidence type="ECO:0000256" key="4">
    <source>
        <dbReference type="ARBA" id="ARBA00022989"/>
    </source>
</evidence>
<feature type="transmembrane region" description="Helical" evidence="6">
    <location>
        <begin position="252"/>
        <end position="282"/>
    </location>
</feature>
<evidence type="ECO:0000256" key="3">
    <source>
        <dbReference type="ARBA" id="ARBA00022692"/>
    </source>
</evidence>
<feature type="transmembrane region" description="Helical" evidence="6">
    <location>
        <begin position="135"/>
        <end position="159"/>
    </location>
</feature>
<feature type="transmembrane region" description="Helical" evidence="6">
    <location>
        <begin position="179"/>
        <end position="197"/>
    </location>
</feature>
<feature type="transmembrane region" description="Helical" evidence="6">
    <location>
        <begin position="101"/>
        <end position="123"/>
    </location>
</feature>
<comment type="subcellular location">
    <subcellularLocation>
        <location evidence="1">Cell membrane</location>
        <topology evidence="1">Multi-pass membrane protein</topology>
    </subcellularLocation>
</comment>
<name>A0AAW9Q3F5_9BURK</name>